<evidence type="ECO:0008006" key="3">
    <source>
        <dbReference type="Google" id="ProtNLM"/>
    </source>
</evidence>
<protein>
    <recommendedName>
        <fullName evidence="3">Secretion protein</fullName>
    </recommendedName>
</protein>
<proteinExistence type="predicted"/>
<gene>
    <name evidence="1" type="ORF">AtDm6_2653</name>
</gene>
<sequence>MAGYLSTLLAGVSLSLRQPLQAFCDVETTHDDHLVTKRGEYISVLRINGLRRMCTRQEIAELAEQQRIELQGVLEEKGHALVGWYLSDPDTALQEIDQLCLRSCRAIATRQGLDLNDLLGERSKRWPNVMRSEVAYYVLWTRKGLLSREERKQVSEEQAATAKAFPNIGDTQRFALRSEIMLARHTAAVHRIEGALNGLDISCTLITPHDALRITREIVYRETAASKWKPSLIGDPLMPRLPDDPDATGPLPEGELWPSIPDQIFHSDADTIGGQLVNIGDYCYAPVDMELGPEDPRPFSELSATLGRKRIPWRSAMILESGGGAAFALKEVGAGFLAMLPGNEDIRRSFAALRTMREKQNHNSVRMRMSASTWAPIGEDAKLRRQASALSQAIEGWGNCKTTRVSGDPLEAAMGSVPTLSLGSTANPSLAPLGEAFTMMPWARSASPWQQGSILFRRPDGSIWPFDPTGGGLREAVVDIIVAPPGGGKTVISNTINLGLVLSSAALSGNGAKLPFIGKVDIGPGGQGFVSLLQAALGQERAHEATYLKMQKTQGYEVNVFDVQLGLEYPLPLERVFLENFISLLATPLGKPPFEGMDHLVQDVIDESYRLCTDVSGGEPKLYRSGTEPLVDAAIHHHNLSLPHHGGIDDPTWWRDVVNALIDVGDYRTAGIAQRHAVPVLQDLLRAARTPEISKRYEKIKIETGESLIDVFDRYIMNVIKNFPTLAAPTQLDMGDARVIMIDLAEVAPKGSAAADRQTALMYMLARHLIARNFFLHPEYADEPVMPAKMRDYHLARFTEMKEAVKRLDYDEWHRAESAPQVDAQAVRDAREGRKHNVQLGFISQRPRDFSDDLMGQSTGRWVLKKGDGKDAEQLISRWELTTASAWVVKNALPGPGRNGAPFFLQLNAAEGMYEVQLINVLGPIELWSFSSTPGDTALRARLFKAIGSQMALRYLAAVFPGGSAVGEITRRRQSRINETGLSAEEAEIGVIDDLAQEVLDGRGIAVGVHDRVRSMDEDGDIPIAAE</sequence>
<dbReference type="AlphaFoldDB" id="A0A094YN50"/>
<organism evidence="1 2">
    <name type="scientific">Acetobacter tropicalis</name>
    <dbReference type="NCBI Taxonomy" id="104102"/>
    <lineage>
        <taxon>Bacteria</taxon>
        <taxon>Pseudomonadati</taxon>
        <taxon>Pseudomonadota</taxon>
        <taxon>Alphaproteobacteria</taxon>
        <taxon>Acetobacterales</taxon>
        <taxon>Acetobacteraceae</taxon>
        <taxon>Acetobacter</taxon>
    </lineage>
</organism>
<evidence type="ECO:0000313" key="2">
    <source>
        <dbReference type="Proteomes" id="UP000029448"/>
    </source>
</evidence>
<dbReference type="EMBL" id="JOKM01000089">
    <property type="protein sequence ID" value="KGB22054.1"/>
    <property type="molecule type" value="Genomic_DNA"/>
</dbReference>
<dbReference type="RefSeq" id="WP_035381386.1">
    <property type="nucleotide sequence ID" value="NZ_JACAOJ010000036.1"/>
</dbReference>
<comment type="caution">
    <text evidence="1">The sequence shown here is derived from an EMBL/GenBank/DDBJ whole genome shotgun (WGS) entry which is preliminary data.</text>
</comment>
<accession>A0A094YN50</accession>
<name>A0A094YN50_9PROT</name>
<evidence type="ECO:0000313" key="1">
    <source>
        <dbReference type="EMBL" id="KGB22054.1"/>
    </source>
</evidence>
<keyword evidence="2" id="KW-1185">Reference proteome</keyword>
<dbReference type="SUPFAM" id="SSF52540">
    <property type="entry name" value="P-loop containing nucleoside triphosphate hydrolases"/>
    <property type="match status" value="1"/>
</dbReference>
<dbReference type="STRING" id="104102.AtDm6_2653"/>
<reference evidence="1 2" key="1">
    <citation type="submission" date="2014-06" db="EMBL/GenBank/DDBJ databases">
        <title>Functional and comparative genomic analyses of the Drosophila gut microbiota identify candidate symbiosis factors.</title>
        <authorList>
            <person name="Newell P.D."/>
            <person name="Chaston J.M."/>
            <person name="Douglas A.E."/>
        </authorList>
    </citation>
    <scope>NUCLEOTIDE SEQUENCE [LARGE SCALE GENOMIC DNA]</scope>
    <source>
        <strain evidence="1 2">DmCS_006</strain>
    </source>
</reference>
<dbReference type="Gene3D" id="3.40.50.300">
    <property type="entry name" value="P-loop containing nucleotide triphosphate hydrolases"/>
    <property type="match status" value="1"/>
</dbReference>
<dbReference type="PATRIC" id="fig|104102.7.peg.2619"/>
<dbReference type="InterPro" id="IPR027417">
    <property type="entry name" value="P-loop_NTPase"/>
</dbReference>
<dbReference type="Proteomes" id="UP000029448">
    <property type="component" value="Unassembled WGS sequence"/>
</dbReference>